<feature type="compositionally biased region" description="Acidic residues" evidence="1">
    <location>
        <begin position="966"/>
        <end position="977"/>
    </location>
</feature>
<evidence type="ECO:0000313" key="4">
    <source>
        <dbReference type="Proteomes" id="UP001152049"/>
    </source>
</evidence>
<evidence type="ECO:0000259" key="2">
    <source>
        <dbReference type="Pfam" id="PF06985"/>
    </source>
</evidence>
<feature type="region of interest" description="Disordered" evidence="1">
    <location>
        <begin position="1"/>
        <end position="25"/>
    </location>
</feature>
<comment type="caution">
    <text evidence="3">The sequence shown here is derived from an EMBL/GenBank/DDBJ whole genome shotgun (WGS) entry which is preliminary data.</text>
</comment>
<feature type="region of interest" description="Disordered" evidence="1">
    <location>
        <begin position="909"/>
        <end position="996"/>
    </location>
</feature>
<keyword evidence="4" id="KW-1185">Reference proteome</keyword>
<dbReference type="PANTHER" id="PTHR33112">
    <property type="entry name" value="DOMAIN PROTEIN, PUTATIVE-RELATED"/>
    <property type="match status" value="1"/>
</dbReference>
<dbReference type="AlphaFoldDB" id="A0A9W8VHA6"/>
<dbReference type="EMBL" id="JAOQAZ010000010">
    <property type="protein sequence ID" value="KAJ4263315.1"/>
    <property type="molecule type" value="Genomic_DNA"/>
</dbReference>
<dbReference type="Pfam" id="PF06985">
    <property type="entry name" value="HET"/>
    <property type="match status" value="1"/>
</dbReference>
<evidence type="ECO:0000256" key="1">
    <source>
        <dbReference type="SAM" id="MobiDB-lite"/>
    </source>
</evidence>
<feature type="compositionally biased region" description="Basic and acidic residues" evidence="1">
    <location>
        <begin position="952"/>
        <end position="965"/>
    </location>
</feature>
<sequence length="1089" mass="124169">MSESSYRHSPALPGQAAERLGRQQEQMVHIKDQWEQERQKSVTKPRIVMLIDNSIGKVRGWAEPLLFVPDSPAVILPSGPLPVEYNWGRSDDGGVPDVDDGKDAYDSMQLRSTHHLCVACKHTFNYFCKYNEAVGDERIRMKNSVLHSESLSSLFMFAILTNCFICRQTWYKIKIMYPNLDPNSPSSYRIECCWTIDGGSSGETKMWMVLYDASALKRPSYNYQHILRIGLWPKAHYGRHFVKETDQGTALSSRRVWDDCVRDDTTDSARTRSFAQSWFARCTQNTGGQHDICNRKDGTYLPSRLLDVRTALERGQARLVCPVETPEAFDTNPRYATLSHCWGDEGANEHIVLLAHNEDARRVEGAAWDTLPKTFQDAFKIAAWLDLDWIWIDSMCIIQNSVSDWQKEASDMDRVYMNAEVNISADWGKDSKAGCFSKRNEIDIVPLQFSNPNSGHAWIVTTEDVFSWMNSAPSLSRAWIHRERQLARRILHFTKNELVWECCGQGKACFASETMPGGSPFENVFKGEIKFQIQFANLAMSASTLQEQTAEGQLDKIHELWNSTCQDLSNKSVTYASDLPVILSSLAKEFQTLIPDDEYVAGLWRSTLIEALTWWVPGDKPEYDGYIAPSWSWLSAASPVKLYHPGHQQRKRAVTEIIAINTKMDPSGSDPYGQLVSGSSTRMRGFLRRLHFHFVGPPNNGIILSVVEKDSDGRDRLRVIGPDWDKHEGQVFRFTTDSALMLPYQEWECYALFTTLDEWAQFLRDCRRRLSCILLEKETANPDSDHGNKDVYRRVGTLENISDTYSFKMRYRVAEDSTVREAGSSREIFEMNPTGYAGKPQPDTWYSREEDSGATESKETDVASDTADAPANGRRDSVSSTDTDYAEGEIWIWLVQYIQRKRWSIIREEKEKQDKGGKMSMKGSTNLEQNGAHEQRDVDKGNNDESQVSKRGSPDDNSEREKCNEQDECNEEDEAEGDHEGNEQNVEDDDEEEERRLENLHLSVVIVQIHGNPSSNLPPIATAVDKRDAWKRLQEAQNLVSQTTAYGTNQPQDPAVALYQFDDVLYQWQELRGVVPWLERLEATEITLV</sequence>
<organism evidence="3 4">
    <name type="scientific">Fusarium torreyae</name>
    <dbReference type="NCBI Taxonomy" id="1237075"/>
    <lineage>
        <taxon>Eukaryota</taxon>
        <taxon>Fungi</taxon>
        <taxon>Dikarya</taxon>
        <taxon>Ascomycota</taxon>
        <taxon>Pezizomycotina</taxon>
        <taxon>Sordariomycetes</taxon>
        <taxon>Hypocreomycetidae</taxon>
        <taxon>Hypocreales</taxon>
        <taxon>Nectriaceae</taxon>
        <taxon>Fusarium</taxon>
    </lineage>
</organism>
<proteinExistence type="predicted"/>
<dbReference type="OrthoDB" id="5362512at2759"/>
<evidence type="ECO:0000313" key="3">
    <source>
        <dbReference type="EMBL" id="KAJ4263315.1"/>
    </source>
</evidence>
<feature type="compositionally biased region" description="Basic and acidic residues" evidence="1">
    <location>
        <begin position="931"/>
        <end position="943"/>
    </location>
</feature>
<protein>
    <recommendedName>
        <fullName evidence="2">Heterokaryon incompatibility domain-containing protein</fullName>
    </recommendedName>
</protein>
<dbReference type="InterPro" id="IPR010730">
    <property type="entry name" value="HET"/>
</dbReference>
<gene>
    <name evidence="3" type="ORF">NW762_006133</name>
</gene>
<reference evidence="3" key="1">
    <citation type="submission" date="2022-09" db="EMBL/GenBank/DDBJ databases">
        <title>Fusarium specimens isolated from Avocado Roots.</title>
        <authorList>
            <person name="Stajich J."/>
            <person name="Roper C."/>
            <person name="Heimlech-Rivalta G."/>
        </authorList>
    </citation>
    <scope>NUCLEOTIDE SEQUENCE</scope>
    <source>
        <strain evidence="3">CF00136</strain>
    </source>
</reference>
<dbReference type="PANTHER" id="PTHR33112:SF16">
    <property type="entry name" value="HETEROKARYON INCOMPATIBILITY DOMAIN-CONTAINING PROTEIN"/>
    <property type="match status" value="1"/>
</dbReference>
<name>A0A9W8VHA6_9HYPO</name>
<dbReference type="Proteomes" id="UP001152049">
    <property type="component" value="Unassembled WGS sequence"/>
</dbReference>
<feature type="compositionally biased region" description="Basic and acidic residues" evidence="1">
    <location>
        <begin position="846"/>
        <end position="861"/>
    </location>
</feature>
<feature type="domain" description="Heterokaryon incompatibility" evidence="2">
    <location>
        <begin position="335"/>
        <end position="483"/>
    </location>
</feature>
<feature type="region of interest" description="Disordered" evidence="1">
    <location>
        <begin position="822"/>
        <end position="883"/>
    </location>
</feature>
<accession>A0A9W8VHA6</accession>